<feature type="compositionally biased region" description="Acidic residues" evidence="1">
    <location>
        <begin position="437"/>
        <end position="446"/>
    </location>
</feature>
<dbReference type="EMBL" id="SFCI01001062">
    <property type="protein sequence ID" value="TFY76878.1"/>
    <property type="molecule type" value="Genomic_DNA"/>
</dbReference>
<feature type="region of interest" description="Disordered" evidence="1">
    <location>
        <begin position="222"/>
        <end position="448"/>
    </location>
</feature>
<dbReference type="STRING" id="135208.A0A4Y9ZTQ5"/>
<dbReference type="OrthoDB" id="3358956at2759"/>
<evidence type="ECO:0000313" key="2">
    <source>
        <dbReference type="EMBL" id="TFY76878.1"/>
    </source>
</evidence>
<accession>A0A4Y9ZTQ5</accession>
<keyword evidence="3" id="KW-1185">Reference proteome</keyword>
<gene>
    <name evidence="2" type="ORF">EWM64_g7135</name>
</gene>
<dbReference type="Proteomes" id="UP000298061">
    <property type="component" value="Unassembled WGS sequence"/>
</dbReference>
<feature type="compositionally biased region" description="Low complexity" evidence="1">
    <location>
        <begin position="401"/>
        <end position="423"/>
    </location>
</feature>
<feature type="compositionally biased region" description="Polar residues" evidence="1">
    <location>
        <begin position="246"/>
        <end position="261"/>
    </location>
</feature>
<evidence type="ECO:0000256" key="1">
    <source>
        <dbReference type="SAM" id="MobiDB-lite"/>
    </source>
</evidence>
<evidence type="ECO:0000313" key="3">
    <source>
        <dbReference type="Proteomes" id="UP000298061"/>
    </source>
</evidence>
<comment type="caution">
    <text evidence="2">The sequence shown here is derived from an EMBL/GenBank/DDBJ whole genome shotgun (WGS) entry which is preliminary data.</text>
</comment>
<feature type="compositionally biased region" description="Polar residues" evidence="1">
    <location>
        <begin position="301"/>
        <end position="315"/>
    </location>
</feature>
<name>A0A4Y9ZTQ5_9AGAM</name>
<protein>
    <submittedName>
        <fullName evidence="2">Uncharacterized protein</fullName>
    </submittedName>
</protein>
<proteinExistence type="predicted"/>
<organism evidence="2 3">
    <name type="scientific">Hericium alpestre</name>
    <dbReference type="NCBI Taxonomy" id="135208"/>
    <lineage>
        <taxon>Eukaryota</taxon>
        <taxon>Fungi</taxon>
        <taxon>Dikarya</taxon>
        <taxon>Basidiomycota</taxon>
        <taxon>Agaricomycotina</taxon>
        <taxon>Agaricomycetes</taxon>
        <taxon>Russulales</taxon>
        <taxon>Hericiaceae</taxon>
        <taxon>Hericium</taxon>
    </lineage>
</organism>
<sequence length="503" mass="55357">MPTPHEEQLIRLCHRKEVLARSQALYHTLRTKTGPGTGYDLGQGASGLPSICAYLASEELGFDDITNHLGQVASCLAPKIWASAVNTVRAALAASQPSTPRKRNRAPRGSVSYRTLVMANKIGRVQRVVDWMTDAEKALGGNPAFKDQFELSLEGIEVRLSVFIWVCRTLKLKNLDYEAMLEDRDVSPKTQVALNEALDISCSALRERINATVAELRAAKNKAAGATPGSASVSPRKPSAAAPVSPTKSALRSRGTATPTKGNKRKVSFFAGGSNSFQTPVQEEEEEDIYVPDSPSKKQKFSTPLKNARTPTLRNVFSFPMPSPPPDAVASSSRVTLDPPHPPPADTDVQMAEPESPPSQPRPLTIRLPPSPQRSTTQVQAFEPEHRPSLHSASPVAVPFTPRRSARTQAQAQPQTPTQPQTERAQEERLSPSMSIEIDEDDEEDTSYPSVRRFRPIMLDCRQWAQRAPRLTKQRAVAERTMKAMVDKWGHPFEWVRVQAGED</sequence>
<dbReference type="AlphaFoldDB" id="A0A4Y9ZTQ5"/>
<reference evidence="2 3" key="1">
    <citation type="submission" date="2019-02" db="EMBL/GenBank/DDBJ databases">
        <title>Genome sequencing of the rare red list fungi Hericium alpestre (H. flagellum).</title>
        <authorList>
            <person name="Buettner E."/>
            <person name="Kellner H."/>
        </authorList>
    </citation>
    <scope>NUCLEOTIDE SEQUENCE [LARGE SCALE GENOMIC DNA]</scope>
    <source>
        <strain evidence="2 3">DSM 108284</strain>
    </source>
</reference>